<comment type="caution">
    <text evidence="5">The sequence shown here is derived from an EMBL/GenBank/DDBJ whole genome shotgun (WGS) entry which is preliminary data.</text>
</comment>
<dbReference type="Gene3D" id="3.40.50.150">
    <property type="entry name" value="Vaccinia Virus protein VP39"/>
    <property type="match status" value="1"/>
</dbReference>
<evidence type="ECO:0000256" key="2">
    <source>
        <dbReference type="ARBA" id="ARBA00022603"/>
    </source>
</evidence>
<protein>
    <submittedName>
        <fullName evidence="5">Class I SAM-dependent methyltransferase</fullName>
    </submittedName>
</protein>
<evidence type="ECO:0000313" key="6">
    <source>
        <dbReference type="Proteomes" id="UP001500655"/>
    </source>
</evidence>
<evidence type="ECO:0000256" key="1">
    <source>
        <dbReference type="ARBA" id="ARBA00008361"/>
    </source>
</evidence>
<keyword evidence="6" id="KW-1185">Reference proteome</keyword>
<feature type="domain" description="Methyltransferase type 11" evidence="4">
    <location>
        <begin position="43"/>
        <end position="132"/>
    </location>
</feature>
<gene>
    <name evidence="5" type="ORF">GCM10009681_26680</name>
</gene>
<dbReference type="GO" id="GO:0008168">
    <property type="term" value="F:methyltransferase activity"/>
    <property type="evidence" value="ECO:0007669"/>
    <property type="project" value="UniProtKB-KW"/>
</dbReference>
<evidence type="ECO:0000256" key="3">
    <source>
        <dbReference type="ARBA" id="ARBA00022679"/>
    </source>
</evidence>
<dbReference type="PANTHER" id="PTHR44942:SF4">
    <property type="entry name" value="METHYLTRANSFERASE TYPE 11 DOMAIN-CONTAINING PROTEIN"/>
    <property type="match status" value="1"/>
</dbReference>
<comment type="similarity">
    <text evidence="1">Belongs to the methyltransferase superfamily.</text>
</comment>
<sequence>MLGMGNEPALSFGTAAELYDRIRPTYPAEALRWALDGAGRRIVDLGAGTGIMTRVLVNLGYEVTAVEPDSLMRARLLAASPGITALGGAAESIPLPDGSVDGVVAAQSYHWFDPQRALTEIGRVIRPGGTFAAIWNDRDESVPWVAEYAEIIEGADRPAGRRHVSRRRSDPDSIQFGPLFTTVEHASFAHEAKQTAAGLLDLMHSRSRYLTASPHLRGQLDDQVRALVADHPDLREREEFPLPYVTTAFRATRR</sequence>
<name>A0ABP4WGF9_9ACTN</name>
<dbReference type="PROSITE" id="PS01131">
    <property type="entry name" value="RRNA_A_DIMETH"/>
    <property type="match status" value="1"/>
</dbReference>
<accession>A0ABP4WGF9</accession>
<keyword evidence="3" id="KW-0808">Transferase</keyword>
<dbReference type="EMBL" id="BAAALS010000011">
    <property type="protein sequence ID" value="GAA1754198.1"/>
    <property type="molecule type" value="Genomic_DNA"/>
</dbReference>
<dbReference type="InterPro" id="IPR051052">
    <property type="entry name" value="Diverse_substrate_MTase"/>
</dbReference>
<proteinExistence type="inferred from homology"/>
<dbReference type="Proteomes" id="UP001500655">
    <property type="component" value="Unassembled WGS sequence"/>
</dbReference>
<organism evidence="5 6">
    <name type="scientific">Luedemannella helvata</name>
    <dbReference type="NCBI Taxonomy" id="349315"/>
    <lineage>
        <taxon>Bacteria</taxon>
        <taxon>Bacillati</taxon>
        <taxon>Actinomycetota</taxon>
        <taxon>Actinomycetes</taxon>
        <taxon>Micromonosporales</taxon>
        <taxon>Micromonosporaceae</taxon>
        <taxon>Luedemannella</taxon>
    </lineage>
</organism>
<keyword evidence="2 5" id="KW-0489">Methyltransferase</keyword>
<dbReference type="Pfam" id="PF08241">
    <property type="entry name" value="Methyltransf_11"/>
    <property type="match status" value="1"/>
</dbReference>
<dbReference type="CDD" id="cd02440">
    <property type="entry name" value="AdoMet_MTases"/>
    <property type="match status" value="1"/>
</dbReference>
<dbReference type="PANTHER" id="PTHR44942">
    <property type="entry name" value="METHYLTRANSF_11 DOMAIN-CONTAINING PROTEIN"/>
    <property type="match status" value="1"/>
</dbReference>
<evidence type="ECO:0000313" key="5">
    <source>
        <dbReference type="EMBL" id="GAA1754198.1"/>
    </source>
</evidence>
<dbReference type="InterPro" id="IPR020596">
    <property type="entry name" value="rRNA_Ade_Mease_Trfase_CS"/>
</dbReference>
<dbReference type="SUPFAM" id="SSF53335">
    <property type="entry name" value="S-adenosyl-L-methionine-dependent methyltransferases"/>
    <property type="match status" value="1"/>
</dbReference>
<evidence type="ECO:0000259" key="4">
    <source>
        <dbReference type="Pfam" id="PF08241"/>
    </source>
</evidence>
<dbReference type="GO" id="GO:0032259">
    <property type="term" value="P:methylation"/>
    <property type="evidence" value="ECO:0007669"/>
    <property type="project" value="UniProtKB-KW"/>
</dbReference>
<dbReference type="InterPro" id="IPR029063">
    <property type="entry name" value="SAM-dependent_MTases_sf"/>
</dbReference>
<dbReference type="InterPro" id="IPR013216">
    <property type="entry name" value="Methyltransf_11"/>
</dbReference>
<reference evidence="6" key="1">
    <citation type="journal article" date="2019" name="Int. J. Syst. Evol. Microbiol.">
        <title>The Global Catalogue of Microorganisms (GCM) 10K type strain sequencing project: providing services to taxonomists for standard genome sequencing and annotation.</title>
        <authorList>
            <consortium name="The Broad Institute Genomics Platform"/>
            <consortium name="The Broad Institute Genome Sequencing Center for Infectious Disease"/>
            <person name="Wu L."/>
            <person name="Ma J."/>
        </authorList>
    </citation>
    <scope>NUCLEOTIDE SEQUENCE [LARGE SCALE GENOMIC DNA]</scope>
    <source>
        <strain evidence="6">JCM 13249</strain>
    </source>
</reference>